<dbReference type="PANTHER" id="PTHR43481:SF4">
    <property type="entry name" value="GLYCEROL-1-PHOSPHATE PHOSPHOHYDROLASE 1-RELATED"/>
    <property type="match status" value="1"/>
</dbReference>
<evidence type="ECO:0000313" key="1">
    <source>
        <dbReference type="EMBL" id="MPM66272.1"/>
    </source>
</evidence>
<organism evidence="1">
    <name type="scientific">bioreactor metagenome</name>
    <dbReference type="NCBI Taxonomy" id="1076179"/>
    <lineage>
        <taxon>unclassified sequences</taxon>
        <taxon>metagenomes</taxon>
        <taxon>ecological metagenomes</taxon>
    </lineage>
</organism>
<dbReference type="InterPro" id="IPR036412">
    <property type="entry name" value="HAD-like_sf"/>
</dbReference>
<comment type="caution">
    <text evidence="1">The sequence shown here is derived from an EMBL/GenBank/DDBJ whole genome shotgun (WGS) entry which is preliminary data.</text>
</comment>
<dbReference type="InterPro" id="IPR051806">
    <property type="entry name" value="HAD-like_SPP"/>
</dbReference>
<dbReference type="Pfam" id="PF13419">
    <property type="entry name" value="HAD_2"/>
    <property type="match status" value="1"/>
</dbReference>
<accession>A0A645BM66</accession>
<dbReference type="Gene3D" id="3.40.50.1000">
    <property type="entry name" value="HAD superfamily/HAD-like"/>
    <property type="match status" value="1"/>
</dbReference>
<dbReference type="InterPro" id="IPR023214">
    <property type="entry name" value="HAD_sf"/>
</dbReference>
<dbReference type="PANTHER" id="PTHR43481">
    <property type="entry name" value="FRUCTOSE-1-PHOSPHATE PHOSPHATASE"/>
    <property type="match status" value="1"/>
</dbReference>
<dbReference type="GO" id="GO:0050308">
    <property type="term" value="F:sugar-phosphatase activity"/>
    <property type="evidence" value="ECO:0007669"/>
    <property type="project" value="TreeGrafter"/>
</dbReference>
<gene>
    <name evidence="1" type="ORF">SDC9_113179</name>
</gene>
<dbReference type="SUPFAM" id="SSF56784">
    <property type="entry name" value="HAD-like"/>
    <property type="match status" value="1"/>
</dbReference>
<dbReference type="InterPro" id="IPR041492">
    <property type="entry name" value="HAD_2"/>
</dbReference>
<proteinExistence type="predicted"/>
<reference evidence="1" key="1">
    <citation type="submission" date="2019-08" db="EMBL/GenBank/DDBJ databases">
        <authorList>
            <person name="Kucharzyk K."/>
            <person name="Murdoch R.W."/>
            <person name="Higgins S."/>
            <person name="Loffler F."/>
        </authorList>
    </citation>
    <scope>NUCLEOTIDE SEQUENCE</scope>
</reference>
<protein>
    <recommendedName>
        <fullName evidence="2">Phosphoglycolate phosphatase</fullName>
    </recommendedName>
</protein>
<evidence type="ECO:0008006" key="2">
    <source>
        <dbReference type="Google" id="ProtNLM"/>
    </source>
</evidence>
<dbReference type="EMBL" id="VSSQ01020981">
    <property type="protein sequence ID" value="MPM66272.1"/>
    <property type="molecule type" value="Genomic_DNA"/>
</dbReference>
<dbReference type="AlphaFoldDB" id="A0A645BM66"/>
<sequence>MHFPETFTPETMVTAFDVEHGKPDPEPYLMGLQKGGNLKPYQAIVIENAPLGIESAVGAGIFTIAVNTGPLPDSVLTNAGASVVFRSMEALLETMPEILRLSQTIRI</sequence>
<name>A0A645BM66_9ZZZZ</name>